<dbReference type="InterPro" id="IPR016024">
    <property type="entry name" value="ARM-type_fold"/>
</dbReference>
<evidence type="ECO:0000256" key="7">
    <source>
        <dbReference type="SAM" id="MobiDB-lite"/>
    </source>
</evidence>
<dbReference type="InterPro" id="IPR011989">
    <property type="entry name" value="ARM-like"/>
</dbReference>
<feature type="region of interest" description="Disordered" evidence="7">
    <location>
        <begin position="119"/>
        <end position="168"/>
    </location>
</feature>
<evidence type="ECO:0000256" key="6">
    <source>
        <dbReference type="RuleBase" id="RU364107"/>
    </source>
</evidence>
<proteinExistence type="inferred from homology"/>
<evidence type="ECO:0000256" key="2">
    <source>
        <dbReference type="ARBA" id="ARBA00009252"/>
    </source>
</evidence>
<dbReference type="CDD" id="cd23958">
    <property type="entry name" value="SCC2"/>
    <property type="match status" value="1"/>
</dbReference>
<dbReference type="GO" id="GO:0140588">
    <property type="term" value="P:chromatin looping"/>
    <property type="evidence" value="ECO:0007669"/>
    <property type="project" value="InterPro"/>
</dbReference>
<accession>A0AAF0DHJ4</accession>
<dbReference type="Pfam" id="PF12830">
    <property type="entry name" value="Nipped-B_C"/>
    <property type="match status" value="1"/>
</dbReference>
<comment type="subcellular location">
    <subcellularLocation>
        <location evidence="1 6">Nucleus</location>
    </subcellularLocation>
</comment>
<dbReference type="SUPFAM" id="SSF48371">
    <property type="entry name" value="ARM repeat"/>
    <property type="match status" value="1"/>
</dbReference>
<feature type="compositionally biased region" description="Polar residues" evidence="7">
    <location>
        <begin position="543"/>
        <end position="556"/>
    </location>
</feature>
<protein>
    <recommendedName>
        <fullName evidence="6">Sister chromatid cohesion protein</fullName>
    </recommendedName>
</protein>
<evidence type="ECO:0000259" key="8">
    <source>
        <dbReference type="Pfam" id="PF12830"/>
    </source>
</evidence>
<feature type="region of interest" description="Disordered" evidence="7">
    <location>
        <begin position="1674"/>
        <end position="1740"/>
    </location>
</feature>
<organism evidence="9 10">
    <name type="scientific">Emydomyces testavorans</name>
    <dbReference type="NCBI Taxonomy" id="2070801"/>
    <lineage>
        <taxon>Eukaryota</taxon>
        <taxon>Fungi</taxon>
        <taxon>Dikarya</taxon>
        <taxon>Ascomycota</taxon>
        <taxon>Pezizomycotina</taxon>
        <taxon>Eurotiomycetes</taxon>
        <taxon>Eurotiomycetidae</taxon>
        <taxon>Onygenales</taxon>
        <taxon>Nannizziopsiaceae</taxon>
        <taxon>Emydomyces</taxon>
    </lineage>
</organism>
<evidence type="ECO:0000256" key="1">
    <source>
        <dbReference type="ARBA" id="ARBA00004123"/>
    </source>
</evidence>
<dbReference type="Pfam" id="PF12765">
    <property type="entry name" value="Cohesin_HEAT"/>
    <property type="match status" value="1"/>
</dbReference>
<dbReference type="GO" id="GO:0061775">
    <property type="term" value="F:cohesin loader activity"/>
    <property type="evidence" value="ECO:0007669"/>
    <property type="project" value="InterPro"/>
</dbReference>
<dbReference type="GO" id="GO:0003682">
    <property type="term" value="F:chromatin binding"/>
    <property type="evidence" value="ECO:0007669"/>
    <property type="project" value="TreeGrafter"/>
</dbReference>
<feature type="compositionally biased region" description="Basic residues" evidence="7">
    <location>
        <begin position="1714"/>
        <end position="1728"/>
    </location>
</feature>
<gene>
    <name evidence="9" type="primary">SCC2</name>
    <name evidence="9" type="ORF">PRK78_003237</name>
</gene>
<sequence>MTSAPVFGLDCIMRPDVGQPSLSGWPRPYDSQIAGRIIDSLDNESQGSSGIGESTRLETAREYIQQLLRDDSLTEFNFKVPPPLSSSASSLQNGESLSRSQLGPFAKLILDSTDVAYRYSEPRSPSSKKQPHSLKTFPTPLSSSKPPYSANQETSIRQKSVSSSQNSEKVLKPMVIIPSLPPSSNIDEFKYISNVGSAKRRKLDSRDEEKPEALPLRDQKELSDAALVKLQGLLHEVLEAEDQLLPDVSPESQTSGKYFKLPNAIGDIGPVLSSETHVLLSKALQRVSDYRRLGDIPSEYIKRIQKLCEPPIMAAQSANFKLENLASDVETEMWIKQLDDVQNTLLAIVTLLHTMPGNQSTKDLCPEDLIQAIPTALGQIFDHCIIPVVECRASGKNPALFNVFFAHRQVISNVMHQTKRLLTRLAAFLSNVDLAEGPITAIEFLAARLIFVENAPNDKESAIGVQKYEASRRAAMDVLAKIFAKYPDQRAFILDEILVSLEKLPSNRQSARQFKLIDGKSIQLLSALVIQLVQTTALQRTSRSAVTKGSVPTSTGESDDEESEASDDEESSDNGYERKTSPLKRLSKQVEALYDNAIHSAQYVTKFIVQRAMTSTKTGDQPYRNLLDLFTEDLISVLGSTDWPGAELILRVLASQMITIADHDKSSANAKNMSLELLGWMGSTISDLTSTAHHLRNAIDDGDADLSSHLRQLFDDYSNGALHIQDVMDLDGPYRVILEFLEERDLGSWQLSSARGYLLAQWAKLVSSGYEDSIQSDSARNAARKLAKTLSHILSNPKWLESNSAFDRISTQQARFAYLIVILNSGFCKGFDTIVKVLLNSITSDQAKVRSRSLKSVIHMLERDPSLLDRDASVMTLILRCATDSSPMVRDSALSLIAKCMFLKPALEENCCRAILACSSDPTVGVRKRCIGLMKDVYVQTCNQELKLAVIEELLQRVTDYESGVAVQARQSLEEMWFSPLHSSFPESAQGTPQSKVSLENLMNLIVGSVRRNDGVVSTFEAFIKHELSPESKSAALNFNVCKAVVAAMFDRIIHDSDNTDRRTLQSLLQSITVFAKANAKLFTPDQLETLHPYIGHLSNADDLILFRSVVVIYRCVLPYLSTSHNTLLKDIQNDLFKSVSKLARTELNEVMACLWTINDVLQNTERLVKLTVSVLKGINQAVSADLDPSINADALGRVRSYIRIAGCVGKHCDLESFQAFFAQSFPHMKATSVAGLMVDFISPFVSSKYPHELRVMALESLGAVCETWPAQYSREAARTAFAAVFQEGSADLQNIVLRGFLAFFSIHEGKSEQLIHTKDTNGDNESSTRLGGSLKASENDGAAALIAQHFLQQMLRAAISKEDSHALTAIELIASINRQGLIHPKECAGVLVALETSNNPTIAKISFETHKMLHQQHESMFDREYMRAVQDAFYYQRDVVGDPTGALVRPFTAKLAPLFEIIKISNSKYQKKFLTNLCSKVDFEPRKLDVTGNPPEHLLLARFVCQNLAYFEYAQIGELLATVTCMERIVASTGTTVAHAIETDIFPVKLDSSSEQMQVDGVAPDHQPRPVDPNILKQLATAATTLSMLWETRSYLRRLYGVSFHSLPKESKAGAKELNKALTKVQGIPGDRLWDIMSKTMAYLETVEGMASVCREFATLMSIDDELKVAADDDRDGHDSAGDMGDVSALYGAANGPKMGKRRSSVSSGNAAKRPRQKGKGRNAKKRGSTESEHDGDLD</sequence>
<comment type="similarity">
    <text evidence="2 6">Belongs to the SCC2/Nipped-B family.</text>
</comment>
<name>A0AAF0DHJ4_9EURO</name>
<dbReference type="InterPro" id="IPR024986">
    <property type="entry name" value="Nipped-B_C"/>
</dbReference>
<feature type="region of interest" description="Disordered" evidence="7">
    <location>
        <begin position="543"/>
        <end position="582"/>
    </location>
</feature>
<dbReference type="GO" id="GO:1990414">
    <property type="term" value="P:replication-born double-strand break repair via sister chromatid exchange"/>
    <property type="evidence" value="ECO:0007669"/>
    <property type="project" value="TreeGrafter"/>
</dbReference>
<evidence type="ECO:0000256" key="3">
    <source>
        <dbReference type="ARBA" id="ARBA00022737"/>
    </source>
</evidence>
<evidence type="ECO:0000313" key="9">
    <source>
        <dbReference type="EMBL" id="WEW57770.1"/>
    </source>
</evidence>
<evidence type="ECO:0000256" key="5">
    <source>
        <dbReference type="ARBA" id="ARBA00023306"/>
    </source>
</evidence>
<dbReference type="PANTHER" id="PTHR21704:SF18">
    <property type="entry name" value="NIPPED-B-LIKE PROTEIN"/>
    <property type="match status" value="1"/>
</dbReference>
<feature type="compositionally biased region" description="Acidic residues" evidence="7">
    <location>
        <begin position="557"/>
        <end position="572"/>
    </location>
</feature>
<dbReference type="Proteomes" id="UP001219355">
    <property type="component" value="Chromosome 2"/>
</dbReference>
<keyword evidence="3 6" id="KW-0677">Repeat</keyword>
<dbReference type="Gene3D" id="1.25.10.10">
    <property type="entry name" value="Leucine-rich Repeat Variant"/>
    <property type="match status" value="1"/>
</dbReference>
<dbReference type="GO" id="GO:0010468">
    <property type="term" value="P:regulation of gene expression"/>
    <property type="evidence" value="ECO:0007669"/>
    <property type="project" value="InterPro"/>
</dbReference>
<dbReference type="PANTHER" id="PTHR21704">
    <property type="entry name" value="NIPPED-B-LIKE PROTEIN DELANGIN SCC2-RELATED"/>
    <property type="match status" value="1"/>
</dbReference>
<keyword evidence="10" id="KW-1185">Reference proteome</keyword>
<dbReference type="GO" id="GO:0034087">
    <property type="term" value="P:establishment of mitotic sister chromatid cohesion"/>
    <property type="evidence" value="ECO:0007669"/>
    <property type="project" value="TreeGrafter"/>
</dbReference>
<feature type="domain" description="Sister chromatid cohesion C-terminal" evidence="8">
    <location>
        <begin position="1345"/>
        <end position="1530"/>
    </location>
</feature>
<dbReference type="InterPro" id="IPR033031">
    <property type="entry name" value="Scc2/Nipped-B"/>
</dbReference>
<keyword evidence="4 6" id="KW-0539">Nucleus</keyword>
<reference evidence="9" key="1">
    <citation type="submission" date="2023-03" db="EMBL/GenBank/DDBJ databases">
        <title>Emydomyces testavorans Genome Sequence.</title>
        <authorList>
            <person name="Hoyer L."/>
        </authorList>
    </citation>
    <scope>NUCLEOTIDE SEQUENCE</scope>
    <source>
        <strain evidence="9">16-2883</strain>
    </source>
</reference>
<feature type="compositionally biased region" description="Basic and acidic residues" evidence="7">
    <location>
        <begin position="1729"/>
        <end position="1740"/>
    </location>
</feature>
<feature type="compositionally biased region" description="Polar residues" evidence="7">
    <location>
        <begin position="139"/>
        <end position="168"/>
    </location>
</feature>
<dbReference type="InterPro" id="IPR026003">
    <property type="entry name" value="Cohesin_HEAT"/>
</dbReference>
<dbReference type="GO" id="GO:0090694">
    <property type="term" value="C:Scc2-Scc4 cohesin loading complex"/>
    <property type="evidence" value="ECO:0007669"/>
    <property type="project" value="TreeGrafter"/>
</dbReference>
<evidence type="ECO:0000313" key="10">
    <source>
        <dbReference type="Proteomes" id="UP001219355"/>
    </source>
</evidence>
<dbReference type="EMBL" id="CP120628">
    <property type="protein sequence ID" value="WEW57770.1"/>
    <property type="molecule type" value="Genomic_DNA"/>
</dbReference>
<keyword evidence="5 6" id="KW-0131">Cell cycle</keyword>
<dbReference type="GO" id="GO:0071169">
    <property type="term" value="P:establishment of protein localization to chromatin"/>
    <property type="evidence" value="ECO:0007669"/>
    <property type="project" value="TreeGrafter"/>
</dbReference>
<evidence type="ECO:0000256" key="4">
    <source>
        <dbReference type="ARBA" id="ARBA00023242"/>
    </source>
</evidence>